<dbReference type="EMBL" id="JACXWD010000023">
    <property type="protein sequence ID" value="MBD3868136.1"/>
    <property type="molecule type" value="Genomic_DNA"/>
</dbReference>
<evidence type="ECO:0000256" key="1">
    <source>
        <dbReference type="ARBA" id="ARBA00022741"/>
    </source>
</evidence>
<dbReference type="InterPro" id="IPR002078">
    <property type="entry name" value="Sigma_54_int"/>
</dbReference>
<dbReference type="InterPro" id="IPR025944">
    <property type="entry name" value="Sigma_54_int_dom_CS"/>
</dbReference>
<keyword evidence="3" id="KW-0805">Transcription regulation</keyword>
<dbReference type="InterPro" id="IPR025943">
    <property type="entry name" value="Sigma_54_int_dom_ATP-bd_2"/>
</dbReference>
<dbReference type="PROSITE" id="PS00688">
    <property type="entry name" value="SIGMA54_INTERACT_3"/>
    <property type="match status" value="1"/>
</dbReference>
<organism evidence="9 10">
    <name type="scientific">Candidatus Polarisedimenticola svalbardensis</name>
    <dbReference type="NCBI Taxonomy" id="2886004"/>
    <lineage>
        <taxon>Bacteria</taxon>
        <taxon>Pseudomonadati</taxon>
        <taxon>Acidobacteriota</taxon>
        <taxon>Candidatus Polarisedimenticolia</taxon>
        <taxon>Candidatus Polarisedimenticolales</taxon>
        <taxon>Candidatus Polarisedimenticolaceae</taxon>
        <taxon>Candidatus Polarisedimenticola</taxon>
    </lineage>
</organism>
<dbReference type="NCBIfam" id="TIGR00254">
    <property type="entry name" value="GGDEF"/>
    <property type="match status" value="1"/>
</dbReference>
<dbReference type="PANTHER" id="PTHR32071">
    <property type="entry name" value="TRANSCRIPTIONAL REGULATORY PROTEIN"/>
    <property type="match status" value="1"/>
</dbReference>
<dbReference type="PROSITE" id="PS50887">
    <property type="entry name" value="GGDEF"/>
    <property type="match status" value="1"/>
</dbReference>
<dbReference type="Gene3D" id="3.40.50.300">
    <property type="entry name" value="P-loop containing nucleotide triphosphate hydrolases"/>
    <property type="match status" value="1"/>
</dbReference>
<dbReference type="GO" id="GO:0006355">
    <property type="term" value="P:regulation of DNA-templated transcription"/>
    <property type="evidence" value="ECO:0007669"/>
    <property type="project" value="InterPro"/>
</dbReference>
<comment type="caution">
    <text evidence="9">The sequence shown here is derived from an EMBL/GenBank/DDBJ whole genome shotgun (WGS) entry which is preliminary data.</text>
</comment>
<evidence type="ECO:0000313" key="9">
    <source>
        <dbReference type="EMBL" id="MBD3868136.1"/>
    </source>
</evidence>
<protein>
    <submittedName>
        <fullName evidence="9">Sigma 54-interacting transcriptional regulator</fullName>
    </submittedName>
</protein>
<dbReference type="InterPro" id="IPR058031">
    <property type="entry name" value="AAA_lid_NorR"/>
</dbReference>
<proteinExistence type="predicted"/>
<dbReference type="Pfam" id="PF00158">
    <property type="entry name" value="Sigma54_activat"/>
    <property type="match status" value="1"/>
</dbReference>
<dbReference type="GO" id="GO:0005524">
    <property type="term" value="F:ATP binding"/>
    <property type="evidence" value="ECO:0007669"/>
    <property type="project" value="UniProtKB-KW"/>
</dbReference>
<dbReference type="Pfam" id="PF25601">
    <property type="entry name" value="AAA_lid_14"/>
    <property type="match status" value="1"/>
</dbReference>
<evidence type="ECO:0000313" key="10">
    <source>
        <dbReference type="Proteomes" id="UP000648239"/>
    </source>
</evidence>
<dbReference type="PROSITE" id="PS00676">
    <property type="entry name" value="SIGMA54_INTERACT_2"/>
    <property type="match status" value="1"/>
</dbReference>
<dbReference type="Pfam" id="PF00990">
    <property type="entry name" value="GGDEF"/>
    <property type="match status" value="1"/>
</dbReference>
<dbReference type="Gene3D" id="3.30.70.270">
    <property type="match status" value="1"/>
</dbReference>
<dbReference type="Gene3D" id="3.30.450.40">
    <property type="match status" value="1"/>
</dbReference>
<feature type="domain" description="Sigma-54 factor interaction" evidence="7">
    <location>
        <begin position="541"/>
        <end position="770"/>
    </location>
</feature>
<accession>A0A8J6XX25</accession>
<evidence type="ECO:0000259" key="7">
    <source>
        <dbReference type="PROSITE" id="PS50045"/>
    </source>
</evidence>
<evidence type="ECO:0000256" key="5">
    <source>
        <dbReference type="ARBA" id="ARBA00023163"/>
    </source>
</evidence>
<dbReference type="GO" id="GO:0003677">
    <property type="term" value="F:DNA binding"/>
    <property type="evidence" value="ECO:0007669"/>
    <property type="project" value="UniProtKB-KW"/>
</dbReference>
<keyword evidence="4" id="KW-0238">DNA-binding</keyword>
<dbReference type="SUPFAM" id="SSF52540">
    <property type="entry name" value="P-loop containing nucleoside triphosphate hydrolases"/>
    <property type="match status" value="1"/>
</dbReference>
<evidence type="ECO:0000259" key="8">
    <source>
        <dbReference type="PROSITE" id="PS50887"/>
    </source>
</evidence>
<dbReference type="SUPFAM" id="SSF55073">
    <property type="entry name" value="Nucleotide cyclase"/>
    <property type="match status" value="1"/>
</dbReference>
<dbReference type="CDD" id="cd01949">
    <property type="entry name" value="GGDEF"/>
    <property type="match status" value="1"/>
</dbReference>
<dbReference type="InterPro" id="IPR029787">
    <property type="entry name" value="Nucleotide_cyclase"/>
</dbReference>
<dbReference type="InterPro" id="IPR043128">
    <property type="entry name" value="Rev_trsase/Diguanyl_cyclase"/>
</dbReference>
<evidence type="ECO:0000256" key="4">
    <source>
        <dbReference type="ARBA" id="ARBA00023125"/>
    </source>
</evidence>
<keyword evidence="5" id="KW-0804">Transcription</keyword>
<keyword evidence="2" id="KW-0067">ATP-binding</keyword>
<dbReference type="InterPro" id="IPR003593">
    <property type="entry name" value="AAA+_ATPase"/>
</dbReference>
<feature type="domain" description="GGDEF" evidence="8">
    <location>
        <begin position="199"/>
        <end position="335"/>
    </location>
</feature>
<evidence type="ECO:0000256" key="3">
    <source>
        <dbReference type="ARBA" id="ARBA00023015"/>
    </source>
</evidence>
<keyword evidence="1" id="KW-0547">Nucleotide-binding</keyword>
<name>A0A8J6XX25_9BACT</name>
<dbReference type="InterPro" id="IPR029016">
    <property type="entry name" value="GAF-like_dom_sf"/>
</dbReference>
<dbReference type="SUPFAM" id="SSF55781">
    <property type="entry name" value="GAF domain-like"/>
    <property type="match status" value="1"/>
</dbReference>
<dbReference type="SMART" id="SM00382">
    <property type="entry name" value="AAA"/>
    <property type="match status" value="1"/>
</dbReference>
<dbReference type="SMART" id="SM00267">
    <property type="entry name" value="GGDEF"/>
    <property type="match status" value="1"/>
</dbReference>
<dbReference type="PROSITE" id="PS50045">
    <property type="entry name" value="SIGMA54_INTERACT_4"/>
    <property type="match status" value="1"/>
</dbReference>
<dbReference type="Proteomes" id="UP000648239">
    <property type="component" value="Unassembled WGS sequence"/>
</dbReference>
<dbReference type="Gene3D" id="1.10.8.60">
    <property type="match status" value="1"/>
</dbReference>
<feature type="region of interest" description="Disordered" evidence="6">
    <location>
        <begin position="783"/>
        <end position="811"/>
    </location>
</feature>
<reference evidence="9 10" key="1">
    <citation type="submission" date="2020-08" db="EMBL/GenBank/DDBJ databases">
        <title>Acidobacteriota in marine sediments use diverse sulfur dissimilation pathways.</title>
        <authorList>
            <person name="Wasmund K."/>
        </authorList>
    </citation>
    <scope>NUCLEOTIDE SEQUENCE [LARGE SCALE GENOMIC DNA]</scope>
    <source>
        <strain evidence="9">MAG AM4</strain>
    </source>
</reference>
<dbReference type="CDD" id="cd00009">
    <property type="entry name" value="AAA"/>
    <property type="match status" value="1"/>
</dbReference>
<sequence length="967" mass="106066">MATIHQLLQAILHLIRTGCEAEAVSLFILLPTAEGDYPLLVHSDSEPAVPELADVEQAQAFLASLSPDDAQTAPIPSSDKNGQLTFVPSLVTLVNGQPRDAAMEDRRSANGTACPGTLVDPRTPAWLGIRGGQAVNPADLLKSAGDGAMHSLYLAIGSLIGCRTQMVCTAEMDPISQLPSRSSFPITYRRFAANAAQDRRPGLLLINPDDFNTVNDRFNREIGDQVIREIARRVSEAVRGTDFVFRYGAAMFGVLIPETTGRKISCFADKIRGELSADPYRDGSISLTFSLGGAVDQPASSTDNDGGAMELARRADAALSCAKRAGGQRFTLWTEDVGTEEANRLDSLSGIFTADPSKDYRNMRLLWDTVRLIAASADVETMMDSLLQEVVSVFSLTAAGVYDEGPAGAVWKILRREEHDDDGEWRQDSTEDTGLKAIRQRVMARGKTVAETDEKIDLFRCVIPLCSGERTLGCLYLEGNVRLFSLNSGDLLFFEALAEQIAMALDRNRLTAIEMRQHEKACYQLQHELDELQKSIKRSSLIFRSEAMEQLLRTAKRLAATDTTVLINGESGTGKEVLARTIHQLSKRSKKPLVIVDCSAITTSLIDSELFGHERGAFTGADRRSEGRLLEADGGTVLLDEIGELPLEVQSKLLRFVQEKQFTPVGSNQVKTVDVRVIALTNRNLAVESRDGRFREDLFHRLNVMRLVVPALRDRVEDIDYLAIHFIRTFSMRYDRHVTGLTPDGREALLKHSWPGNVRELQNRIMRAVVLAESDKITAGELELSGASPADEPHRPTEVRAATPAKETMQPDDAWAALRRSLSSEIDRIVAGNSPHPPPVGKWVHEDLVLEAARASREVTAQGAVLLGIPETTFRRKLRAASGNMAAGLAIRPPAWEEVRDRIISLLETGNPGQEDVLDLARLCILDELSGKIPGDNRTGAAFMGVTETTFKKWSNGLVPAGGDRHE</sequence>
<dbReference type="InterPro" id="IPR025662">
    <property type="entry name" value="Sigma_54_int_dom_ATP-bd_1"/>
</dbReference>
<dbReference type="PANTHER" id="PTHR32071:SF81">
    <property type="entry name" value="PROPIONATE CATABOLISM OPERON REGULATORY PROTEIN"/>
    <property type="match status" value="1"/>
</dbReference>
<dbReference type="InterPro" id="IPR000160">
    <property type="entry name" value="GGDEF_dom"/>
</dbReference>
<dbReference type="InterPro" id="IPR027417">
    <property type="entry name" value="P-loop_NTPase"/>
</dbReference>
<dbReference type="PROSITE" id="PS00675">
    <property type="entry name" value="SIGMA54_INTERACT_1"/>
    <property type="match status" value="1"/>
</dbReference>
<evidence type="ECO:0000256" key="2">
    <source>
        <dbReference type="ARBA" id="ARBA00022840"/>
    </source>
</evidence>
<dbReference type="AlphaFoldDB" id="A0A8J6XX25"/>
<gene>
    <name evidence="9" type="ORF">IFK94_08420</name>
</gene>
<dbReference type="FunFam" id="3.40.50.300:FF:000006">
    <property type="entry name" value="DNA-binding transcriptional regulator NtrC"/>
    <property type="match status" value="1"/>
</dbReference>
<evidence type="ECO:0000256" key="6">
    <source>
        <dbReference type="SAM" id="MobiDB-lite"/>
    </source>
</evidence>